<comment type="caution">
    <text evidence="2">The sequence shown here is derived from an EMBL/GenBank/DDBJ whole genome shotgun (WGS) entry which is preliminary data.</text>
</comment>
<gene>
    <name evidence="2" type="ORF">GUJ93_ZPchr0006g40592</name>
</gene>
<keyword evidence="3" id="KW-1185">Reference proteome</keyword>
<accession>A0A8J5T7H1</accession>
<organism evidence="2 3">
    <name type="scientific">Zizania palustris</name>
    <name type="common">Northern wild rice</name>
    <dbReference type="NCBI Taxonomy" id="103762"/>
    <lineage>
        <taxon>Eukaryota</taxon>
        <taxon>Viridiplantae</taxon>
        <taxon>Streptophyta</taxon>
        <taxon>Embryophyta</taxon>
        <taxon>Tracheophyta</taxon>
        <taxon>Spermatophyta</taxon>
        <taxon>Magnoliopsida</taxon>
        <taxon>Liliopsida</taxon>
        <taxon>Poales</taxon>
        <taxon>Poaceae</taxon>
        <taxon>BOP clade</taxon>
        <taxon>Oryzoideae</taxon>
        <taxon>Oryzeae</taxon>
        <taxon>Zizaniinae</taxon>
        <taxon>Zizania</taxon>
    </lineage>
</organism>
<sequence length="93" mass="9788">MFEPSLSALANFAARGERVLVPKPTESNANTATTFGCGRRAGPSGPATRAETRHPRTRQVAAAAWCMPMRNAPSLPLHDSRDPSASSGPRCGV</sequence>
<reference evidence="2" key="2">
    <citation type="submission" date="2021-02" db="EMBL/GenBank/DDBJ databases">
        <authorList>
            <person name="Kimball J.A."/>
            <person name="Haas M.W."/>
            <person name="Macchietto M."/>
            <person name="Kono T."/>
            <person name="Duquette J."/>
            <person name="Shao M."/>
        </authorList>
    </citation>
    <scope>NUCLEOTIDE SEQUENCE</scope>
    <source>
        <tissue evidence="2">Fresh leaf tissue</tissue>
    </source>
</reference>
<proteinExistence type="predicted"/>
<name>A0A8J5T7H1_ZIZPA</name>
<protein>
    <submittedName>
        <fullName evidence="2">Uncharacterized protein</fullName>
    </submittedName>
</protein>
<reference evidence="2" key="1">
    <citation type="journal article" date="2021" name="bioRxiv">
        <title>Whole Genome Assembly and Annotation of Northern Wild Rice, Zizania palustris L., Supports a Whole Genome Duplication in the Zizania Genus.</title>
        <authorList>
            <person name="Haas M."/>
            <person name="Kono T."/>
            <person name="Macchietto M."/>
            <person name="Millas R."/>
            <person name="McGilp L."/>
            <person name="Shao M."/>
            <person name="Duquette J."/>
            <person name="Hirsch C.N."/>
            <person name="Kimball J."/>
        </authorList>
    </citation>
    <scope>NUCLEOTIDE SEQUENCE</scope>
    <source>
        <tissue evidence="2">Fresh leaf tissue</tissue>
    </source>
</reference>
<evidence type="ECO:0000313" key="3">
    <source>
        <dbReference type="Proteomes" id="UP000729402"/>
    </source>
</evidence>
<dbReference type="AlphaFoldDB" id="A0A8J5T7H1"/>
<feature type="region of interest" description="Disordered" evidence="1">
    <location>
        <begin position="71"/>
        <end position="93"/>
    </location>
</feature>
<dbReference type="Proteomes" id="UP000729402">
    <property type="component" value="Unassembled WGS sequence"/>
</dbReference>
<feature type="compositionally biased region" description="Polar residues" evidence="1">
    <location>
        <begin position="25"/>
        <end position="34"/>
    </location>
</feature>
<feature type="region of interest" description="Disordered" evidence="1">
    <location>
        <begin position="23"/>
        <end position="56"/>
    </location>
</feature>
<dbReference type="EMBL" id="JAAALK010000283">
    <property type="protein sequence ID" value="KAG8071259.1"/>
    <property type="molecule type" value="Genomic_DNA"/>
</dbReference>
<evidence type="ECO:0000256" key="1">
    <source>
        <dbReference type="SAM" id="MobiDB-lite"/>
    </source>
</evidence>
<evidence type="ECO:0000313" key="2">
    <source>
        <dbReference type="EMBL" id="KAG8071259.1"/>
    </source>
</evidence>